<gene>
    <name evidence="1" type="ORF">GCM10022236_45300</name>
</gene>
<protein>
    <submittedName>
        <fullName evidence="1">Uncharacterized protein</fullName>
    </submittedName>
</protein>
<accession>A0ABP7AQU9</accession>
<name>A0ABP7AQU9_9ACTN</name>
<keyword evidence="2" id="KW-1185">Reference proteome</keyword>
<organism evidence="1 2">
    <name type="scientific">Microlunatus ginsengisoli</name>
    <dbReference type="NCBI Taxonomy" id="363863"/>
    <lineage>
        <taxon>Bacteria</taxon>
        <taxon>Bacillati</taxon>
        <taxon>Actinomycetota</taxon>
        <taxon>Actinomycetes</taxon>
        <taxon>Propionibacteriales</taxon>
        <taxon>Propionibacteriaceae</taxon>
        <taxon>Microlunatus</taxon>
    </lineage>
</organism>
<dbReference type="EMBL" id="BAABAB010000045">
    <property type="protein sequence ID" value="GAA3637715.1"/>
    <property type="molecule type" value="Genomic_DNA"/>
</dbReference>
<sequence length="82" mass="9035">MALRLNSRVVAAHDIKRGDVRVPVGTPGRIIARGGIITLRFTVQFEPAAGEGPVTVFNRLTWRDVTEMPDEPERLAGLSRRA</sequence>
<comment type="caution">
    <text evidence="1">The sequence shown here is derived from an EMBL/GenBank/DDBJ whole genome shotgun (WGS) entry which is preliminary data.</text>
</comment>
<proteinExistence type="predicted"/>
<evidence type="ECO:0000313" key="1">
    <source>
        <dbReference type="EMBL" id="GAA3637715.1"/>
    </source>
</evidence>
<reference evidence="2" key="1">
    <citation type="journal article" date="2019" name="Int. J. Syst. Evol. Microbiol.">
        <title>The Global Catalogue of Microorganisms (GCM) 10K type strain sequencing project: providing services to taxonomists for standard genome sequencing and annotation.</title>
        <authorList>
            <consortium name="The Broad Institute Genomics Platform"/>
            <consortium name="The Broad Institute Genome Sequencing Center for Infectious Disease"/>
            <person name="Wu L."/>
            <person name="Ma J."/>
        </authorList>
    </citation>
    <scope>NUCLEOTIDE SEQUENCE [LARGE SCALE GENOMIC DNA]</scope>
    <source>
        <strain evidence="2">JCM 16929</strain>
    </source>
</reference>
<evidence type="ECO:0000313" key="2">
    <source>
        <dbReference type="Proteomes" id="UP001501490"/>
    </source>
</evidence>
<dbReference type="Proteomes" id="UP001501490">
    <property type="component" value="Unassembled WGS sequence"/>
</dbReference>